<name>A0A2P5WXH1_GOSBA</name>
<protein>
    <submittedName>
        <fullName evidence="2">Uncharacterized protein</fullName>
    </submittedName>
</protein>
<accession>A0A2P5WXH1</accession>
<sequence>MGRDLMVKGRDSVEKKGKPSDPQTFMLAVLTSQMHLESAGSNPARDKTKLPYSNKEHNKCLTSVVRLYH</sequence>
<evidence type="ECO:0000256" key="1">
    <source>
        <dbReference type="SAM" id="MobiDB-lite"/>
    </source>
</evidence>
<dbReference type="AlphaFoldDB" id="A0A2P5WXH1"/>
<reference evidence="2 3" key="1">
    <citation type="submission" date="2015-01" db="EMBL/GenBank/DDBJ databases">
        <title>Genome of allotetraploid Gossypium barbadense reveals genomic plasticity and fiber elongation in cotton evolution.</title>
        <authorList>
            <person name="Chen X."/>
            <person name="Liu X."/>
            <person name="Zhao B."/>
            <person name="Zheng H."/>
            <person name="Hu Y."/>
            <person name="Lu G."/>
            <person name="Yang C."/>
            <person name="Chen J."/>
            <person name="Shan C."/>
            <person name="Zhang L."/>
            <person name="Zhou Y."/>
            <person name="Wang L."/>
            <person name="Guo W."/>
            <person name="Bai Y."/>
            <person name="Ruan J."/>
            <person name="Shangguan X."/>
            <person name="Mao Y."/>
            <person name="Jiang J."/>
            <person name="Zhu Y."/>
            <person name="Lei J."/>
            <person name="Kang H."/>
            <person name="Chen S."/>
            <person name="He X."/>
            <person name="Wang R."/>
            <person name="Wang Y."/>
            <person name="Chen J."/>
            <person name="Wang L."/>
            <person name="Yu S."/>
            <person name="Wang B."/>
            <person name="Wei J."/>
            <person name="Song S."/>
            <person name="Lu X."/>
            <person name="Gao Z."/>
            <person name="Gu W."/>
            <person name="Deng X."/>
            <person name="Ma D."/>
            <person name="Wang S."/>
            <person name="Liang W."/>
            <person name="Fang L."/>
            <person name="Cai C."/>
            <person name="Zhu X."/>
            <person name="Zhou B."/>
            <person name="Zhang Y."/>
            <person name="Chen Z."/>
            <person name="Xu S."/>
            <person name="Zhu R."/>
            <person name="Wang S."/>
            <person name="Zhang T."/>
            <person name="Zhao G."/>
        </authorList>
    </citation>
    <scope>NUCLEOTIDE SEQUENCE [LARGE SCALE GENOMIC DNA]</scope>
    <source>
        <strain evidence="3">cv. Xinhai21</strain>
        <tissue evidence="2">Leaf</tissue>
    </source>
</reference>
<evidence type="ECO:0000313" key="2">
    <source>
        <dbReference type="EMBL" id="PPR95783.1"/>
    </source>
</evidence>
<proteinExistence type="predicted"/>
<feature type="region of interest" description="Disordered" evidence="1">
    <location>
        <begin position="1"/>
        <end position="21"/>
    </location>
</feature>
<dbReference type="Proteomes" id="UP000239757">
    <property type="component" value="Unassembled WGS sequence"/>
</dbReference>
<dbReference type="EMBL" id="KZ666188">
    <property type="protein sequence ID" value="PPR95783.1"/>
    <property type="molecule type" value="Genomic_DNA"/>
</dbReference>
<organism evidence="2 3">
    <name type="scientific">Gossypium barbadense</name>
    <name type="common">Sea Island cotton</name>
    <name type="synonym">Hibiscus barbadensis</name>
    <dbReference type="NCBI Taxonomy" id="3634"/>
    <lineage>
        <taxon>Eukaryota</taxon>
        <taxon>Viridiplantae</taxon>
        <taxon>Streptophyta</taxon>
        <taxon>Embryophyta</taxon>
        <taxon>Tracheophyta</taxon>
        <taxon>Spermatophyta</taxon>
        <taxon>Magnoliopsida</taxon>
        <taxon>eudicotyledons</taxon>
        <taxon>Gunneridae</taxon>
        <taxon>Pentapetalae</taxon>
        <taxon>rosids</taxon>
        <taxon>malvids</taxon>
        <taxon>Malvales</taxon>
        <taxon>Malvaceae</taxon>
        <taxon>Malvoideae</taxon>
        <taxon>Gossypium</taxon>
    </lineage>
</organism>
<evidence type="ECO:0000313" key="3">
    <source>
        <dbReference type="Proteomes" id="UP000239757"/>
    </source>
</evidence>
<gene>
    <name evidence="2" type="ORF">GOBAR_AA24893</name>
</gene>
<feature type="compositionally biased region" description="Basic and acidic residues" evidence="1">
    <location>
        <begin position="1"/>
        <end position="19"/>
    </location>
</feature>